<evidence type="ECO:0000256" key="1">
    <source>
        <dbReference type="SAM" id="Phobius"/>
    </source>
</evidence>
<organism evidence="2 3">
    <name type="scientific">Paracidovorax wautersii</name>
    <dbReference type="NCBI Taxonomy" id="1177982"/>
    <lineage>
        <taxon>Bacteria</taxon>
        <taxon>Pseudomonadati</taxon>
        <taxon>Pseudomonadota</taxon>
        <taxon>Betaproteobacteria</taxon>
        <taxon>Burkholderiales</taxon>
        <taxon>Comamonadaceae</taxon>
        <taxon>Paracidovorax</taxon>
    </lineage>
</organism>
<reference evidence="2 3" key="1">
    <citation type="submission" date="2023-08" db="EMBL/GenBank/DDBJ databases">
        <title>Functional and genomic diversity of the sorghum phyllosphere microbiome.</title>
        <authorList>
            <person name="Shade A."/>
        </authorList>
    </citation>
    <scope>NUCLEOTIDE SEQUENCE [LARGE SCALE GENOMIC DNA]</scope>
    <source>
        <strain evidence="2 3">SORGH_AS_0335</strain>
    </source>
</reference>
<keyword evidence="3" id="KW-1185">Reference proteome</keyword>
<accession>A0ABU1ICY0</accession>
<dbReference type="EMBL" id="JAVIZX010000001">
    <property type="protein sequence ID" value="MDR6214652.1"/>
    <property type="molecule type" value="Genomic_DNA"/>
</dbReference>
<name>A0ABU1ICY0_9BURK</name>
<feature type="transmembrane region" description="Helical" evidence="1">
    <location>
        <begin position="52"/>
        <end position="72"/>
    </location>
</feature>
<dbReference type="Proteomes" id="UP001267710">
    <property type="component" value="Unassembled WGS sequence"/>
</dbReference>
<evidence type="ECO:0000313" key="3">
    <source>
        <dbReference type="Proteomes" id="UP001267710"/>
    </source>
</evidence>
<feature type="transmembrane region" description="Helical" evidence="1">
    <location>
        <begin position="27"/>
        <end position="46"/>
    </location>
</feature>
<gene>
    <name evidence="2" type="ORF">QE399_002341</name>
</gene>
<protein>
    <submittedName>
        <fullName evidence="2">Oxidoreductase</fullName>
    </submittedName>
</protein>
<keyword evidence="1" id="KW-0812">Transmembrane</keyword>
<sequence length="138" mass="15142">MSVLASPRSAAVSSSTRRYVVRTMGFMAAYCLLNMAAIFGVFDAWIGTPTGWVLALAVALPIAGQAWALLRLIVDSDEFLRVLWAKRVIWSAGVVMVVCTAWGFGESYANAPHLSAWLIFPLFWAVSAVVWPFVRSSR</sequence>
<proteinExistence type="predicted"/>
<keyword evidence="1" id="KW-0472">Membrane</keyword>
<keyword evidence="1" id="KW-1133">Transmembrane helix</keyword>
<comment type="caution">
    <text evidence="2">The sequence shown here is derived from an EMBL/GenBank/DDBJ whole genome shotgun (WGS) entry which is preliminary data.</text>
</comment>
<evidence type="ECO:0000313" key="2">
    <source>
        <dbReference type="EMBL" id="MDR6214652.1"/>
    </source>
</evidence>
<feature type="transmembrane region" description="Helical" evidence="1">
    <location>
        <begin position="84"/>
        <end position="104"/>
    </location>
</feature>
<feature type="transmembrane region" description="Helical" evidence="1">
    <location>
        <begin position="116"/>
        <end position="134"/>
    </location>
</feature>
<dbReference type="RefSeq" id="WP_309828948.1">
    <property type="nucleotide sequence ID" value="NZ_JAVIZX010000001.1"/>
</dbReference>